<evidence type="ECO:0000256" key="1">
    <source>
        <dbReference type="ARBA" id="ARBA00022603"/>
    </source>
</evidence>
<dbReference type="GO" id="GO:0030488">
    <property type="term" value="P:tRNA methylation"/>
    <property type="evidence" value="ECO:0007669"/>
    <property type="project" value="TreeGrafter"/>
</dbReference>
<dbReference type="InterPro" id="IPR049560">
    <property type="entry name" value="MeTrfase_RsmB-F_NOP2_cat"/>
</dbReference>
<dbReference type="InterPro" id="IPR011023">
    <property type="entry name" value="Nop2p"/>
</dbReference>
<feature type="domain" description="SAM-dependent MTase RsmB/NOP-type" evidence="5">
    <location>
        <begin position="65"/>
        <end position="354"/>
    </location>
</feature>
<keyword evidence="2 6" id="KW-0808">Transferase</keyword>
<reference evidence="6" key="1">
    <citation type="journal article" date="2020" name="mSystems">
        <title>Genome- and Community-Level Interaction Insights into Carbon Utilization and Element Cycling Functions of Hydrothermarchaeota in Hydrothermal Sediment.</title>
        <authorList>
            <person name="Zhou Z."/>
            <person name="Liu Y."/>
            <person name="Xu W."/>
            <person name="Pan J."/>
            <person name="Luo Z.H."/>
            <person name="Li M."/>
        </authorList>
    </citation>
    <scope>NUCLEOTIDE SEQUENCE</scope>
    <source>
        <strain evidence="6">SpSt-667</strain>
    </source>
</reference>
<dbReference type="PRINTS" id="PR02008">
    <property type="entry name" value="RCMTFAMILY"/>
</dbReference>
<accession>A0A832FWV4</accession>
<sequence length="356" mass="40332">MMIVEPAADVQRINENDFLSKIVHDIKVKKISNEAISLAKKFGYLPYMVQRYIDILGYEETTKLLNTFEHYIYRPVILCNNLKIDCNLLIKKLTAFGFELKPVYWHRYGYIATKVVKSPTLGSTHEFLKGFYYVYRDAASLLPVVALSPTPNSKVLDMCAAPGGKSVHILLAMMDRGLLVANDISKVRVKSLVVNLFRMGLKSYVVISEDATVLPKKINDKFNYILVDAPCSAEGAIMFDKSRKTKTSEEDLARLVLREIKLLLSAIVMAKPGAQIVYTTCSIAPEENEYVLTKVLDLVGDDVVNIEPLNIDVGDSGLRRFNDLEFNSKVVCCTRIWPHKHFMEGYFVCSLRKLRE</sequence>
<keyword evidence="3" id="KW-0949">S-adenosyl-L-methionine</keyword>
<dbReference type="Gene3D" id="3.40.50.150">
    <property type="entry name" value="Vaccinia Virus protein VP39"/>
    <property type="match status" value="1"/>
</dbReference>
<protein>
    <submittedName>
        <fullName evidence="6">RsmB/NOP family class I SAM-dependent RNA methyltransferase</fullName>
    </submittedName>
</protein>
<name>A0A832FWV4_9CREN</name>
<evidence type="ECO:0000256" key="3">
    <source>
        <dbReference type="ARBA" id="ARBA00022691"/>
    </source>
</evidence>
<organism evidence="6">
    <name type="scientific">Ignisphaera aggregans</name>
    <dbReference type="NCBI Taxonomy" id="334771"/>
    <lineage>
        <taxon>Archaea</taxon>
        <taxon>Thermoproteota</taxon>
        <taxon>Thermoprotei</taxon>
        <taxon>Desulfurococcales</taxon>
        <taxon>Desulfurococcaceae</taxon>
        <taxon>Ignisphaera</taxon>
    </lineage>
</organism>
<dbReference type="InterPro" id="IPR023267">
    <property type="entry name" value="RCMT"/>
</dbReference>
<evidence type="ECO:0000313" key="6">
    <source>
        <dbReference type="EMBL" id="HGQ36691.1"/>
    </source>
</evidence>
<keyword evidence="1 6" id="KW-0489">Methyltransferase</keyword>
<dbReference type="Pfam" id="PF01189">
    <property type="entry name" value="Methyltr_RsmB-F"/>
    <property type="match status" value="1"/>
</dbReference>
<comment type="caution">
    <text evidence="6">The sequence shown here is derived from an EMBL/GenBank/DDBJ whole genome shotgun (WGS) entry which is preliminary data.</text>
</comment>
<proteinExistence type="predicted"/>
<dbReference type="EMBL" id="DTCK01000045">
    <property type="protein sequence ID" value="HGQ36691.1"/>
    <property type="molecule type" value="Genomic_DNA"/>
</dbReference>
<evidence type="ECO:0000259" key="5">
    <source>
        <dbReference type="PROSITE" id="PS51686"/>
    </source>
</evidence>
<dbReference type="PANTHER" id="PTHR22807">
    <property type="entry name" value="NOP2 YEAST -RELATED NOL1/NOP2/FMU SUN DOMAIN-CONTAINING"/>
    <property type="match status" value="1"/>
</dbReference>
<dbReference type="InterPro" id="IPR001678">
    <property type="entry name" value="MeTrfase_RsmB-F_NOP2_dom"/>
</dbReference>
<evidence type="ECO:0000256" key="2">
    <source>
        <dbReference type="ARBA" id="ARBA00022679"/>
    </source>
</evidence>
<dbReference type="NCBIfam" id="TIGR00446">
    <property type="entry name" value="nop2p"/>
    <property type="match status" value="1"/>
</dbReference>
<dbReference type="Gene3D" id="3.30.70.1170">
    <property type="entry name" value="Sun protein, domain 3"/>
    <property type="match status" value="1"/>
</dbReference>
<dbReference type="GO" id="GO:0016428">
    <property type="term" value="F:tRNA (cytidine-5-)-methyltransferase activity"/>
    <property type="evidence" value="ECO:0007669"/>
    <property type="project" value="TreeGrafter"/>
</dbReference>
<dbReference type="SUPFAM" id="SSF53335">
    <property type="entry name" value="S-adenosyl-L-methionine-dependent methyltransferases"/>
    <property type="match status" value="1"/>
</dbReference>
<evidence type="ECO:0000256" key="4">
    <source>
        <dbReference type="ARBA" id="ARBA00022884"/>
    </source>
</evidence>
<dbReference type="PROSITE" id="PS51686">
    <property type="entry name" value="SAM_MT_RSMB_NOP"/>
    <property type="match status" value="1"/>
</dbReference>
<dbReference type="CDD" id="cd02440">
    <property type="entry name" value="AdoMet_MTases"/>
    <property type="match status" value="1"/>
</dbReference>
<dbReference type="InterPro" id="IPR029063">
    <property type="entry name" value="SAM-dependent_MTases_sf"/>
</dbReference>
<dbReference type="GO" id="GO:0003723">
    <property type="term" value="F:RNA binding"/>
    <property type="evidence" value="ECO:0007669"/>
    <property type="project" value="UniProtKB-KW"/>
</dbReference>
<keyword evidence="4" id="KW-0694">RNA-binding</keyword>
<gene>
    <name evidence="6" type="ORF">ENU41_08490</name>
</gene>
<dbReference type="PANTHER" id="PTHR22807:SF74">
    <property type="entry name" value="TRNA (CYTOSINE(48)-C(5))-METHYLTRANSFERASE"/>
    <property type="match status" value="1"/>
</dbReference>
<dbReference type="AlphaFoldDB" id="A0A832FWV4"/>